<dbReference type="GO" id="GO:0050660">
    <property type="term" value="F:flavin adenine dinucleotide binding"/>
    <property type="evidence" value="ECO:0007669"/>
    <property type="project" value="TreeGrafter"/>
</dbReference>
<dbReference type="GO" id="GO:0005737">
    <property type="term" value="C:cytoplasm"/>
    <property type="evidence" value="ECO:0007669"/>
    <property type="project" value="TreeGrafter"/>
</dbReference>
<name>A0AAN7TUB9_9PEZI</name>
<dbReference type="Proteomes" id="UP001310890">
    <property type="component" value="Unassembled WGS sequence"/>
</dbReference>
<organism evidence="6 7">
    <name type="scientific">Meristemomyces frigidus</name>
    <dbReference type="NCBI Taxonomy" id="1508187"/>
    <lineage>
        <taxon>Eukaryota</taxon>
        <taxon>Fungi</taxon>
        <taxon>Dikarya</taxon>
        <taxon>Ascomycota</taxon>
        <taxon>Pezizomycotina</taxon>
        <taxon>Dothideomycetes</taxon>
        <taxon>Dothideomycetidae</taxon>
        <taxon>Mycosphaerellales</taxon>
        <taxon>Teratosphaeriaceae</taxon>
        <taxon>Meristemomyces</taxon>
    </lineage>
</organism>
<keyword evidence="4" id="KW-0560">Oxidoreductase</keyword>
<evidence type="ECO:0000313" key="7">
    <source>
        <dbReference type="Proteomes" id="UP001310890"/>
    </source>
</evidence>
<dbReference type="Gene3D" id="3.50.50.100">
    <property type="match status" value="1"/>
</dbReference>
<evidence type="ECO:0000259" key="5">
    <source>
        <dbReference type="Pfam" id="PF07992"/>
    </source>
</evidence>
<dbReference type="Pfam" id="PF07992">
    <property type="entry name" value="Pyr_redox_2"/>
    <property type="match status" value="1"/>
</dbReference>
<dbReference type="PRINTS" id="PR00368">
    <property type="entry name" value="FADPNR"/>
</dbReference>
<evidence type="ECO:0000313" key="6">
    <source>
        <dbReference type="EMBL" id="KAK5115932.1"/>
    </source>
</evidence>
<dbReference type="AlphaFoldDB" id="A0AAN7TUB9"/>
<comment type="caution">
    <text evidence="6">The sequence shown here is derived from an EMBL/GenBank/DDBJ whole genome shotgun (WGS) entry which is preliminary data.</text>
</comment>
<protein>
    <recommendedName>
        <fullName evidence="5">FAD/NAD(P)-binding domain-containing protein</fullName>
    </recommendedName>
</protein>
<evidence type="ECO:0000256" key="3">
    <source>
        <dbReference type="ARBA" id="ARBA00022827"/>
    </source>
</evidence>
<accession>A0AAN7TUB9</accession>
<dbReference type="EMBL" id="JAVRRL010000010">
    <property type="protein sequence ID" value="KAK5115932.1"/>
    <property type="molecule type" value="Genomic_DNA"/>
</dbReference>
<feature type="domain" description="FAD/NAD(P)-binding" evidence="5">
    <location>
        <begin position="6"/>
        <end position="299"/>
    </location>
</feature>
<dbReference type="InterPro" id="IPR023753">
    <property type="entry name" value="FAD/NAD-binding_dom"/>
</dbReference>
<dbReference type="PRINTS" id="PR00411">
    <property type="entry name" value="PNDRDTASEI"/>
</dbReference>
<keyword evidence="2" id="KW-0285">Flavoprotein</keyword>
<proteinExistence type="inferred from homology"/>
<dbReference type="GO" id="GO:0004174">
    <property type="term" value="F:electron-transferring-flavoprotein dehydrogenase activity"/>
    <property type="evidence" value="ECO:0007669"/>
    <property type="project" value="TreeGrafter"/>
</dbReference>
<dbReference type="PANTHER" id="PTHR43735:SF3">
    <property type="entry name" value="FERROPTOSIS SUPPRESSOR PROTEIN 1"/>
    <property type="match status" value="1"/>
</dbReference>
<gene>
    <name evidence="6" type="ORF">LTR62_000388</name>
</gene>
<keyword evidence="3" id="KW-0274">FAD</keyword>
<sequence>MSETRNIVILGASYAGLNAAHYICKFVLPKLKQAKDYDYALHLVDPSTHFWHHIAAPREIVSVKEMPHEKCFLDCMAGFKQYSSLKDSIHFHQGSASGLNTEARTVSYTSPQGSEEILPYYALVLATGVRSPTPLTTLQGSHQLTIKALDEMNVKLPMAKEIVISGGGPIGVEVAGEIATHLTHNPKITLITSGDKLMPIFTASRAAKTQKMLEKLGVTVVYNTKITGSEELPDGKTEISLSNGSTMTADIYIPAIGVQPNTEFLPPNLKANNDYVATNGRTLRVDAAGPRVYSIGDVSGVNLGGILMLQAALPILGANLSHDLFEDANVGTFAERTYVRKDNETQLVPIGAKQGVGAFNGWGMPSFVIAMVKGKDYFLSTVPETTEGTKLTKA</sequence>
<dbReference type="PANTHER" id="PTHR43735">
    <property type="entry name" value="APOPTOSIS-INDUCING FACTOR 1"/>
    <property type="match status" value="1"/>
</dbReference>
<dbReference type="InterPro" id="IPR036188">
    <property type="entry name" value="FAD/NAD-bd_sf"/>
</dbReference>
<evidence type="ECO:0000256" key="4">
    <source>
        <dbReference type="ARBA" id="ARBA00023002"/>
    </source>
</evidence>
<dbReference type="SUPFAM" id="SSF51905">
    <property type="entry name" value="FAD/NAD(P)-binding domain"/>
    <property type="match status" value="1"/>
</dbReference>
<evidence type="ECO:0000256" key="1">
    <source>
        <dbReference type="ARBA" id="ARBA00006442"/>
    </source>
</evidence>
<comment type="similarity">
    <text evidence="1">Belongs to the FAD-dependent oxidoreductase family.</text>
</comment>
<reference evidence="6" key="1">
    <citation type="submission" date="2023-08" db="EMBL/GenBank/DDBJ databases">
        <title>Black Yeasts Isolated from many extreme environments.</title>
        <authorList>
            <person name="Coleine C."/>
            <person name="Stajich J.E."/>
            <person name="Selbmann L."/>
        </authorList>
    </citation>
    <scope>NUCLEOTIDE SEQUENCE</scope>
    <source>
        <strain evidence="6">CCFEE 5401</strain>
    </source>
</reference>
<evidence type="ECO:0000256" key="2">
    <source>
        <dbReference type="ARBA" id="ARBA00022630"/>
    </source>
</evidence>